<dbReference type="InterPro" id="IPR044965">
    <property type="entry name" value="Glyco_hydro_17_plant"/>
</dbReference>
<dbReference type="Pfam" id="PF00332">
    <property type="entry name" value="Glyco_hydro_17"/>
    <property type="match status" value="1"/>
</dbReference>
<dbReference type="SMART" id="SM00768">
    <property type="entry name" value="X8"/>
    <property type="match status" value="1"/>
</dbReference>
<feature type="chain" id="PRO_5029861839" description="glucan endo-1,3-beta-D-glucosidase" evidence="13">
    <location>
        <begin position="29"/>
        <end position="487"/>
    </location>
</feature>
<evidence type="ECO:0000313" key="16">
    <source>
        <dbReference type="Proteomes" id="UP000594263"/>
    </source>
</evidence>
<dbReference type="Proteomes" id="UP000594263">
    <property type="component" value="Unplaced"/>
</dbReference>
<keyword evidence="9" id="KW-1015">Disulfide bond</keyword>
<proteinExistence type="inferred from homology"/>
<evidence type="ECO:0000256" key="1">
    <source>
        <dbReference type="ARBA" id="ARBA00000382"/>
    </source>
</evidence>
<keyword evidence="5" id="KW-0336">GPI-anchor</keyword>
<comment type="similarity">
    <text evidence="3 11">Belongs to the glycosyl hydrolase 17 family.</text>
</comment>
<feature type="compositionally biased region" description="Gly residues" evidence="12">
    <location>
        <begin position="348"/>
        <end position="370"/>
    </location>
</feature>
<keyword evidence="10" id="KW-0326">Glycosidase</keyword>
<keyword evidence="5" id="KW-0472">Membrane</keyword>
<evidence type="ECO:0000256" key="12">
    <source>
        <dbReference type="SAM" id="MobiDB-lite"/>
    </source>
</evidence>
<evidence type="ECO:0000256" key="7">
    <source>
        <dbReference type="ARBA" id="ARBA00022801"/>
    </source>
</evidence>
<evidence type="ECO:0000256" key="6">
    <source>
        <dbReference type="ARBA" id="ARBA00022729"/>
    </source>
</evidence>
<accession>A0A7N0TL47</accession>
<dbReference type="AlphaFoldDB" id="A0A7N0TL47"/>
<keyword evidence="6 13" id="KW-0732">Signal</keyword>
<feature type="domain" description="X8" evidence="14">
    <location>
        <begin position="371"/>
        <end position="455"/>
    </location>
</feature>
<dbReference type="FunFam" id="1.20.58.1040:FF:000003">
    <property type="entry name" value="glucan endo-1,3-beta-glucosidase 7"/>
    <property type="match status" value="1"/>
</dbReference>
<evidence type="ECO:0000256" key="9">
    <source>
        <dbReference type="ARBA" id="ARBA00023157"/>
    </source>
</evidence>
<dbReference type="EC" id="3.2.1.39" evidence="4"/>
<evidence type="ECO:0000313" key="15">
    <source>
        <dbReference type="EnsemblPlants" id="Kaladp0039s0626.1.v1.1"/>
    </source>
</evidence>
<feature type="signal peptide" evidence="13">
    <location>
        <begin position="1"/>
        <end position="28"/>
    </location>
</feature>
<evidence type="ECO:0000256" key="11">
    <source>
        <dbReference type="RuleBase" id="RU004335"/>
    </source>
</evidence>
<dbReference type="Gramene" id="Kaladp0039s0626.1.v1.1">
    <property type="protein sequence ID" value="Kaladp0039s0626.1.v1.1"/>
    <property type="gene ID" value="Kaladp0039s0626.v1.1"/>
</dbReference>
<evidence type="ECO:0000256" key="13">
    <source>
        <dbReference type="SAM" id="SignalP"/>
    </source>
</evidence>
<evidence type="ECO:0000256" key="4">
    <source>
        <dbReference type="ARBA" id="ARBA00012780"/>
    </source>
</evidence>
<comment type="catalytic activity">
    <reaction evidence="1">
        <text>Hydrolysis of (1-&gt;3)-beta-D-glucosidic linkages in (1-&gt;3)-beta-D-glucans.</text>
        <dbReference type="EC" id="3.2.1.39"/>
    </reaction>
</comment>
<evidence type="ECO:0000256" key="2">
    <source>
        <dbReference type="ARBA" id="ARBA00004609"/>
    </source>
</evidence>
<dbReference type="InterPro" id="IPR012946">
    <property type="entry name" value="X8"/>
</dbReference>
<dbReference type="InterPro" id="IPR017853">
    <property type="entry name" value="GH"/>
</dbReference>
<keyword evidence="5" id="KW-0325">Glycoprotein</keyword>
<name>A0A7N0TL47_KALFE</name>
<keyword evidence="7" id="KW-0378">Hydrolase</keyword>
<feature type="region of interest" description="Disordered" evidence="12">
    <location>
        <begin position="347"/>
        <end position="372"/>
    </location>
</feature>
<dbReference type="GO" id="GO:0005975">
    <property type="term" value="P:carbohydrate metabolic process"/>
    <property type="evidence" value="ECO:0007669"/>
    <property type="project" value="InterPro"/>
</dbReference>
<dbReference type="SUPFAM" id="SSF51445">
    <property type="entry name" value="(Trans)glycosidases"/>
    <property type="match status" value="1"/>
</dbReference>
<organism evidence="15 16">
    <name type="scientific">Kalanchoe fedtschenkoi</name>
    <name type="common">Lavender scallops</name>
    <name type="synonym">South American air plant</name>
    <dbReference type="NCBI Taxonomy" id="63787"/>
    <lineage>
        <taxon>Eukaryota</taxon>
        <taxon>Viridiplantae</taxon>
        <taxon>Streptophyta</taxon>
        <taxon>Embryophyta</taxon>
        <taxon>Tracheophyta</taxon>
        <taxon>Spermatophyta</taxon>
        <taxon>Magnoliopsida</taxon>
        <taxon>eudicotyledons</taxon>
        <taxon>Gunneridae</taxon>
        <taxon>Pentapetalae</taxon>
        <taxon>Saxifragales</taxon>
        <taxon>Crassulaceae</taxon>
        <taxon>Kalanchoe</taxon>
    </lineage>
</organism>
<dbReference type="EnsemblPlants" id="Kaladp0039s0626.1.v1.1">
    <property type="protein sequence ID" value="Kaladp0039s0626.1.v1.1"/>
    <property type="gene ID" value="Kaladp0039s0626.v1.1"/>
</dbReference>
<evidence type="ECO:0000256" key="10">
    <source>
        <dbReference type="ARBA" id="ARBA00023295"/>
    </source>
</evidence>
<dbReference type="PANTHER" id="PTHR32227">
    <property type="entry name" value="GLUCAN ENDO-1,3-BETA-GLUCOSIDASE BG1-RELATED-RELATED"/>
    <property type="match status" value="1"/>
</dbReference>
<keyword evidence="5" id="KW-0449">Lipoprotein</keyword>
<protein>
    <recommendedName>
        <fullName evidence="4">glucan endo-1,3-beta-D-glucosidase</fullName>
        <ecNumber evidence="4">3.2.1.39</ecNumber>
    </recommendedName>
</protein>
<evidence type="ECO:0000256" key="8">
    <source>
        <dbReference type="ARBA" id="ARBA00022821"/>
    </source>
</evidence>
<dbReference type="GO" id="GO:0042973">
    <property type="term" value="F:glucan endo-1,3-beta-D-glucosidase activity"/>
    <property type="evidence" value="ECO:0007669"/>
    <property type="project" value="UniProtKB-EC"/>
</dbReference>
<dbReference type="GO" id="GO:0005886">
    <property type="term" value="C:plasma membrane"/>
    <property type="evidence" value="ECO:0007669"/>
    <property type="project" value="UniProtKB-SubCell"/>
</dbReference>
<keyword evidence="16" id="KW-1185">Reference proteome</keyword>
<dbReference type="Gene3D" id="3.20.20.80">
    <property type="entry name" value="Glycosidases"/>
    <property type="match status" value="1"/>
</dbReference>
<dbReference type="OMA" id="GFPKIRV"/>
<evidence type="ECO:0000256" key="5">
    <source>
        <dbReference type="ARBA" id="ARBA00022622"/>
    </source>
</evidence>
<dbReference type="Pfam" id="PF07983">
    <property type="entry name" value="X8"/>
    <property type="match status" value="1"/>
</dbReference>
<dbReference type="GO" id="GO:0098552">
    <property type="term" value="C:side of membrane"/>
    <property type="evidence" value="ECO:0007669"/>
    <property type="project" value="UniProtKB-KW"/>
</dbReference>
<evidence type="ECO:0000256" key="3">
    <source>
        <dbReference type="ARBA" id="ARBA00008773"/>
    </source>
</evidence>
<dbReference type="Gene3D" id="1.20.58.1040">
    <property type="match status" value="1"/>
</dbReference>
<dbReference type="GO" id="GO:0006952">
    <property type="term" value="P:defense response"/>
    <property type="evidence" value="ECO:0007669"/>
    <property type="project" value="UniProtKB-KW"/>
</dbReference>
<dbReference type="InterPro" id="IPR000490">
    <property type="entry name" value="Glyco_hydro_17"/>
</dbReference>
<evidence type="ECO:0000259" key="14">
    <source>
        <dbReference type="SMART" id="SM00768"/>
    </source>
</evidence>
<dbReference type="FunFam" id="3.20.20.80:FF:000002">
    <property type="entry name" value="Glucan endo-1,3-beta-glucosidase 3"/>
    <property type="match status" value="1"/>
</dbReference>
<reference evidence="15" key="1">
    <citation type="submission" date="2021-01" db="UniProtKB">
        <authorList>
            <consortium name="EnsemblPlants"/>
        </authorList>
    </citation>
    <scope>IDENTIFICATION</scope>
</reference>
<comment type="subcellular location">
    <subcellularLocation>
        <location evidence="2">Cell membrane</location>
        <topology evidence="2">Lipid-anchor</topology>
        <topology evidence="2">GPI-anchor</topology>
    </subcellularLocation>
</comment>
<sequence length="487" mass="52959">MAATDLLHLHRPFFLLLLLLLFSARASAIGVNYGTLGNNLPPPNVVANFLKTKTTIDRVKIFDANPDILRGFANSGIALTITVANGDIPALVNLPAAQSWVNSNVKPFYPATNINRILVGNEILHSLDQHLIDNLVPAMKTLHLALVLAGISRIQVSTAHSLGILLKSQPPSMGRFRPGWDTGVLKPMLDFHRQTKSAFVVNPYPYFSYGPKTVNYAQFKRNRGYRDRVTGLTYFNMFDQLMDAVYSSMKALGYADVPICVGETGWPSVANPGQVGVSVQDAAAYNGNLLRHVSSKKGTPLMPNRRFETYIFALFNENQKPGPPAEQNFGLFQPDFTPVYDIGIMRQAGGGPGRPGGGGGGGSPRPGGGKKWCVPRGDATDAALQKNIDYVCSLGVDCKPIQAGGACYQPNNIKAHAGFVMNSYYQTHGRQDFNCDFAHTGVVTAVDPSENLCCFLSIRFCSRTRLGMTMCCLYVWFCSGTGGCRYA</sequence>
<keyword evidence="8" id="KW-0611">Plant defense</keyword>